<dbReference type="SUPFAM" id="SSF57667">
    <property type="entry name" value="beta-beta-alpha zinc fingers"/>
    <property type="match status" value="4"/>
</dbReference>
<dbReference type="GO" id="GO:0008270">
    <property type="term" value="F:zinc ion binding"/>
    <property type="evidence" value="ECO:0007669"/>
    <property type="project" value="UniProtKB-KW"/>
</dbReference>
<dbReference type="Proteomes" id="UP001054837">
    <property type="component" value="Unassembled WGS sequence"/>
</dbReference>
<dbReference type="GO" id="GO:0003677">
    <property type="term" value="F:DNA binding"/>
    <property type="evidence" value="ECO:0007669"/>
    <property type="project" value="UniProtKB-KW"/>
</dbReference>
<feature type="domain" description="C2H2-type" evidence="12">
    <location>
        <begin position="134"/>
        <end position="163"/>
    </location>
</feature>
<keyword evidence="5 11" id="KW-0863">Zinc-finger</keyword>
<dbReference type="InterPro" id="IPR036236">
    <property type="entry name" value="Znf_C2H2_sf"/>
</dbReference>
<keyword evidence="3" id="KW-0479">Metal-binding</keyword>
<evidence type="ECO:0000256" key="9">
    <source>
        <dbReference type="ARBA" id="ARBA00023163"/>
    </source>
</evidence>
<dbReference type="Gene3D" id="3.30.160.60">
    <property type="entry name" value="Classic Zinc Finger"/>
    <property type="match status" value="5"/>
</dbReference>
<dbReference type="InterPro" id="IPR013087">
    <property type="entry name" value="Znf_C2H2_type"/>
</dbReference>
<evidence type="ECO:0000256" key="5">
    <source>
        <dbReference type="ARBA" id="ARBA00022771"/>
    </source>
</evidence>
<keyword evidence="14" id="KW-1185">Reference proteome</keyword>
<reference evidence="13 14" key="1">
    <citation type="submission" date="2021-06" db="EMBL/GenBank/DDBJ databases">
        <title>Caerostris darwini draft genome.</title>
        <authorList>
            <person name="Kono N."/>
            <person name="Arakawa K."/>
        </authorList>
    </citation>
    <scope>NUCLEOTIDE SEQUENCE [LARGE SCALE GENOMIC DNA]</scope>
</reference>
<feature type="domain" description="C2H2-type" evidence="12">
    <location>
        <begin position="682"/>
        <end position="710"/>
    </location>
</feature>
<evidence type="ECO:0000256" key="3">
    <source>
        <dbReference type="ARBA" id="ARBA00022723"/>
    </source>
</evidence>
<evidence type="ECO:0000256" key="10">
    <source>
        <dbReference type="ARBA" id="ARBA00023242"/>
    </source>
</evidence>
<name>A0AAV4SZ66_9ARAC</name>
<dbReference type="GO" id="GO:0005634">
    <property type="term" value="C:nucleus"/>
    <property type="evidence" value="ECO:0007669"/>
    <property type="project" value="UniProtKB-SubCell"/>
</dbReference>
<dbReference type="PANTHER" id="PTHR47222">
    <property type="entry name" value="ZINC FINGER PROTEIN 532-RELATED"/>
    <property type="match status" value="1"/>
</dbReference>
<organism evidence="13 14">
    <name type="scientific">Caerostris darwini</name>
    <dbReference type="NCBI Taxonomy" id="1538125"/>
    <lineage>
        <taxon>Eukaryota</taxon>
        <taxon>Metazoa</taxon>
        <taxon>Ecdysozoa</taxon>
        <taxon>Arthropoda</taxon>
        <taxon>Chelicerata</taxon>
        <taxon>Arachnida</taxon>
        <taxon>Araneae</taxon>
        <taxon>Araneomorphae</taxon>
        <taxon>Entelegynae</taxon>
        <taxon>Araneoidea</taxon>
        <taxon>Araneidae</taxon>
        <taxon>Caerostris</taxon>
    </lineage>
</organism>
<evidence type="ECO:0000256" key="1">
    <source>
        <dbReference type="ARBA" id="ARBA00003767"/>
    </source>
</evidence>
<dbReference type="Pfam" id="PF25412">
    <property type="entry name" value="zf-C2H2_ZNF592"/>
    <property type="match status" value="1"/>
</dbReference>
<dbReference type="PROSITE" id="PS50157">
    <property type="entry name" value="ZINC_FINGER_C2H2_2"/>
    <property type="match status" value="7"/>
</dbReference>
<dbReference type="Pfam" id="PF00096">
    <property type="entry name" value="zf-C2H2"/>
    <property type="match status" value="3"/>
</dbReference>
<keyword evidence="7" id="KW-0805">Transcription regulation</keyword>
<evidence type="ECO:0000313" key="14">
    <source>
        <dbReference type="Proteomes" id="UP001054837"/>
    </source>
</evidence>
<evidence type="ECO:0000256" key="7">
    <source>
        <dbReference type="ARBA" id="ARBA00023015"/>
    </source>
</evidence>
<feature type="domain" description="C2H2-type" evidence="12">
    <location>
        <begin position="352"/>
        <end position="380"/>
    </location>
</feature>
<evidence type="ECO:0000256" key="2">
    <source>
        <dbReference type="ARBA" id="ARBA00004123"/>
    </source>
</evidence>
<comment type="subcellular location">
    <subcellularLocation>
        <location evidence="2">Nucleus</location>
    </subcellularLocation>
</comment>
<evidence type="ECO:0000256" key="11">
    <source>
        <dbReference type="PROSITE-ProRule" id="PRU00042"/>
    </source>
</evidence>
<keyword evidence="4" id="KW-0677">Repeat</keyword>
<keyword evidence="6" id="KW-0862">Zinc</keyword>
<accession>A0AAV4SZ66</accession>
<comment type="function">
    <text evidence="1">May be involved in transcriptional regulation.</text>
</comment>
<feature type="domain" description="C2H2-type" evidence="12">
    <location>
        <begin position="325"/>
        <end position="352"/>
    </location>
</feature>
<gene>
    <name evidence="13" type="primary">ZNF532</name>
    <name evidence="13" type="ORF">CDAR_234821</name>
</gene>
<evidence type="ECO:0000259" key="12">
    <source>
        <dbReference type="PROSITE" id="PS50157"/>
    </source>
</evidence>
<feature type="domain" description="C2H2-type" evidence="12">
    <location>
        <begin position="264"/>
        <end position="291"/>
    </location>
</feature>
<protein>
    <submittedName>
        <fullName evidence="13">Zinc finger protein 532</fullName>
    </submittedName>
</protein>
<keyword evidence="10" id="KW-0539">Nucleus</keyword>
<evidence type="ECO:0000256" key="4">
    <source>
        <dbReference type="ARBA" id="ARBA00022737"/>
    </source>
</evidence>
<evidence type="ECO:0000256" key="8">
    <source>
        <dbReference type="ARBA" id="ARBA00023125"/>
    </source>
</evidence>
<dbReference type="PROSITE" id="PS00028">
    <property type="entry name" value="ZINC_FINGER_C2H2_1"/>
    <property type="match status" value="8"/>
</dbReference>
<dbReference type="PANTHER" id="PTHR47222:SF5">
    <property type="entry name" value="LOW QUALITY PROTEIN: ZINC FINGER PROTEIN 532-LIKE"/>
    <property type="match status" value="1"/>
</dbReference>
<keyword evidence="8" id="KW-0238">DNA-binding</keyword>
<sequence>MNSIPTINIMKLQPKQNINLTSSTPDKTNVPKTVSPSSIELALVSNSDLINASVSLKPVNTLTFKQIEATDLNFKAENLQQLSTNALPAYTPNSPPSSIDANFEVHCCSDCGDTFAMKSSLNFHLERRSVLIKFPCETCKSVRIFYNRCTLKSHIRTHTDKNEPSSIEMAVVNPLPRVFMDGLQTEFVNILDDELNSMDDSNEMTPTALLEFSLKEDDSSVTLMKEKSAKSSKIKCSDCNEEFESAEARKEHLTNGEKVPVLASQCNKCGMLCPSKCSLKAHQRIHLQVSPYICPECGESPDAYWINFSHHVKFKCFHFARGIGYKCPICKKVSPNQDTLLKHLEVHTEKYLKCESCPRAYITAVAFDDHIKEFHMGRTAKYATIFKCSLCDIVFLGNEENLAHRSSHLKEQYCEYVFNCMQCGKSVENKVQLLEHIKSTHPKIYQHIVSNDTKKKDTLSAIGYKGKFECILCNCKFNNFQGYSVHLSRSHVNMNQPCSYCFMIIGNRKEMITHGKKHLVKGNVVCLLCNNMKCSDERRLDVHLAKGHTDKLQFGSVCPICSELMPTSFAALNHLRVEHYLIASSTNQMTEKHASNSESITCHFCRILFDTDAELQEHLKTTHDVDSQTQQNVVLTSDESKESHSKKQRIEGNVCAKCNFESSDRETFKKHLLSHKTNKSTFQCQECGLCFVVEPALVKHLRIIHKINDAKKYIENEGTNFMPDCNKTAEVNSCDSLICNVCFTTFETEAQLKTHMRSHGMAFIRANTKVSS</sequence>
<dbReference type="InterPro" id="IPR041697">
    <property type="entry name" value="Znf-C2H2_11"/>
</dbReference>
<evidence type="ECO:0000313" key="13">
    <source>
        <dbReference type="EMBL" id="GIY37832.1"/>
    </source>
</evidence>
<dbReference type="SMART" id="SM00355">
    <property type="entry name" value="ZnF_C2H2"/>
    <property type="match status" value="17"/>
</dbReference>
<dbReference type="InterPro" id="IPR057356">
    <property type="entry name" value="Znf-C2H2_ZNF592"/>
</dbReference>
<proteinExistence type="predicted"/>
<feature type="domain" description="C2H2-type" evidence="12">
    <location>
        <begin position="737"/>
        <end position="759"/>
    </location>
</feature>
<dbReference type="Pfam" id="PF16622">
    <property type="entry name" value="zf-C2H2_11"/>
    <property type="match status" value="1"/>
</dbReference>
<dbReference type="AlphaFoldDB" id="A0AAV4SZ66"/>
<evidence type="ECO:0000256" key="6">
    <source>
        <dbReference type="ARBA" id="ARBA00022833"/>
    </source>
</evidence>
<dbReference type="EMBL" id="BPLQ01008512">
    <property type="protein sequence ID" value="GIY37832.1"/>
    <property type="molecule type" value="Genomic_DNA"/>
</dbReference>
<feature type="domain" description="C2H2-type" evidence="12">
    <location>
        <begin position="418"/>
        <end position="441"/>
    </location>
</feature>
<comment type="caution">
    <text evidence="13">The sequence shown here is derived from an EMBL/GenBank/DDBJ whole genome shotgun (WGS) entry which is preliminary data.</text>
</comment>
<dbReference type="InterPro" id="IPR045914">
    <property type="entry name" value="Zn532-like"/>
</dbReference>
<keyword evidence="9" id="KW-0804">Transcription</keyword>